<dbReference type="PANTHER" id="PTHR24198:SF165">
    <property type="entry name" value="ANKYRIN REPEAT-CONTAINING PROTEIN-RELATED"/>
    <property type="match status" value="1"/>
</dbReference>
<dbReference type="Gene3D" id="1.25.40.20">
    <property type="entry name" value="Ankyrin repeat-containing domain"/>
    <property type="match status" value="4"/>
</dbReference>
<dbReference type="SUPFAM" id="SSF55008">
    <property type="entry name" value="HMA, heavy metal-associated domain"/>
    <property type="match status" value="1"/>
</dbReference>
<dbReference type="InterPro" id="IPR002110">
    <property type="entry name" value="Ankyrin_rpt"/>
</dbReference>
<name>A0ABP0WVP9_9BRYO</name>
<feature type="repeat" description="ANK" evidence="3">
    <location>
        <begin position="481"/>
        <end position="503"/>
    </location>
</feature>
<dbReference type="Pfam" id="PF12796">
    <property type="entry name" value="Ank_2"/>
    <property type="match status" value="3"/>
</dbReference>
<accession>A0ABP0WVP9</accession>
<feature type="region of interest" description="Disordered" evidence="4">
    <location>
        <begin position="1"/>
        <end position="106"/>
    </location>
</feature>
<keyword evidence="2 3" id="KW-0040">ANK repeat</keyword>
<keyword evidence="5" id="KW-1133">Transmembrane helix</keyword>
<keyword evidence="8" id="KW-1185">Reference proteome</keyword>
<evidence type="ECO:0000313" key="8">
    <source>
        <dbReference type="Proteomes" id="UP001497444"/>
    </source>
</evidence>
<dbReference type="PROSITE" id="PS50846">
    <property type="entry name" value="HMA_2"/>
    <property type="match status" value="1"/>
</dbReference>
<sequence length="967" mass="107428">MDDGTSDYQPPDRRDWPDRRDRRDRRDRQLRRAGWKKAEDAIQRPVSTATPEWASDGNEPESSEATTVAGHSGDGNEPQSSDTITTGPTTVSNEIKSSPSQSRMAVHNHTSIDHVVPQPRMRFKVPMCCGKCEQNVIKEVLDVPGVVDIRADQLNSEVAVCGKVNPQQVLRNLRRVKRRSMYLGIQSLVLIEAVKSGDAAKAREALAQPDVDVNCCEGTLDHLPPLLWAFRSKNRSVVQVLLADDRVDVNAANILGQTALHTHWDECVNEMLHSKREDINWNATDKIGQTPLLFHARVGNDRIFRRLIQVKSVDLFATTIDGFTALHQVAERKTPYPGWDTPEGISSRCNIVGLVLEEVGRRGHNVVSFVDATDILNRSVLHYIAEEGCIEILKELCEFSPNMNVNSVDLHGFTPLHLAVRNRHGAVVKRLLRLQGIDANVRATVNASNQGKVKPFAKPDNLVEIYRPDLFPKKPEEQRSRDLTPLHFAAMDGDMEVVRPLLEWKGIIIDAEDSAGLTPLHYSIQNGHSEVVDLLLEKGKSFATLDYDRQCGVFKDLLGLATKHEEKTIAQTIAIQLLNTLGSRMNAFADIYNKFSGSQSFRDQNRLLAFAVVSNHFEIIRYIVKWQPEVNVNETSNWADIPDLLATPLHFAALAVDVATVGGPKRGHVQAVEELLEHPKLDVNAQDNKRMTPLLYAIEARNVDMVKVLCQKDKFHRLRATEENSDGHTPLQIVVEGKNRSEDPDMKAIEKVLLERHEVKDFVDRLYRDREVFVDAANALLVGAALIASVTFAGWLQPPLGYTPYYDFSQPFPAPPGAYESYAAINQNPKVKVFWVFNSLSFFFAIATVLAGADAAMPSLDDAFIATVVKSVRRSLIVASILLVMSVVCVLGAFASAGLAVLPPHLKYDTSMIITVCVGGTVCMIILAKFLWKLAKASRVRLLKRAMKHCTLVEGGHCSPTCIGNGS</sequence>
<feature type="repeat" description="ANK" evidence="3">
    <location>
        <begin position="515"/>
        <end position="547"/>
    </location>
</feature>
<dbReference type="InterPro" id="IPR006121">
    <property type="entry name" value="HMA_dom"/>
</dbReference>
<dbReference type="Proteomes" id="UP001497444">
    <property type="component" value="Chromosome 2"/>
</dbReference>
<dbReference type="Gene3D" id="3.30.70.100">
    <property type="match status" value="1"/>
</dbReference>
<dbReference type="InterPro" id="IPR026961">
    <property type="entry name" value="PGG_dom"/>
</dbReference>
<dbReference type="SMART" id="SM00248">
    <property type="entry name" value="ANK"/>
    <property type="match status" value="10"/>
</dbReference>
<dbReference type="PANTHER" id="PTHR24198">
    <property type="entry name" value="ANKYRIN REPEAT AND PROTEIN KINASE DOMAIN-CONTAINING PROTEIN"/>
    <property type="match status" value="1"/>
</dbReference>
<dbReference type="InterPro" id="IPR036163">
    <property type="entry name" value="HMA_dom_sf"/>
</dbReference>
<evidence type="ECO:0000256" key="1">
    <source>
        <dbReference type="ARBA" id="ARBA00022737"/>
    </source>
</evidence>
<dbReference type="PROSITE" id="PS50088">
    <property type="entry name" value="ANK_REPEAT"/>
    <property type="match status" value="3"/>
</dbReference>
<gene>
    <name evidence="7" type="ORF">CSSPJE1EN1_LOCUS14993</name>
</gene>
<feature type="compositionally biased region" description="Polar residues" evidence="4">
    <location>
        <begin position="77"/>
        <end position="103"/>
    </location>
</feature>
<feature type="domain" description="HMA" evidence="6">
    <location>
        <begin position="118"/>
        <end position="181"/>
    </location>
</feature>
<evidence type="ECO:0000256" key="5">
    <source>
        <dbReference type="SAM" id="Phobius"/>
    </source>
</evidence>
<feature type="transmembrane region" description="Helical" evidence="5">
    <location>
        <begin position="833"/>
        <end position="855"/>
    </location>
</feature>
<organism evidence="7 8">
    <name type="scientific">Sphagnum jensenii</name>
    <dbReference type="NCBI Taxonomy" id="128206"/>
    <lineage>
        <taxon>Eukaryota</taxon>
        <taxon>Viridiplantae</taxon>
        <taxon>Streptophyta</taxon>
        <taxon>Embryophyta</taxon>
        <taxon>Bryophyta</taxon>
        <taxon>Sphagnophytina</taxon>
        <taxon>Sphagnopsida</taxon>
        <taxon>Sphagnales</taxon>
        <taxon>Sphagnaceae</taxon>
        <taxon>Sphagnum</taxon>
    </lineage>
</organism>
<dbReference type="InterPro" id="IPR036770">
    <property type="entry name" value="Ankyrin_rpt-contain_sf"/>
</dbReference>
<evidence type="ECO:0000256" key="4">
    <source>
        <dbReference type="SAM" id="MobiDB-lite"/>
    </source>
</evidence>
<dbReference type="PROSITE" id="PS50297">
    <property type="entry name" value="ANK_REP_REGION"/>
    <property type="match status" value="3"/>
</dbReference>
<feature type="compositionally biased region" description="Basic and acidic residues" evidence="4">
    <location>
        <begin position="10"/>
        <end position="27"/>
    </location>
</feature>
<reference evidence="7 8" key="1">
    <citation type="submission" date="2024-02" db="EMBL/GenBank/DDBJ databases">
        <authorList>
            <consortium name="ELIXIR-Norway"/>
            <consortium name="Elixir Norway"/>
        </authorList>
    </citation>
    <scope>NUCLEOTIDE SEQUENCE [LARGE SCALE GENOMIC DNA]</scope>
</reference>
<dbReference type="EMBL" id="OZ020097">
    <property type="protein sequence ID" value="CAK9269515.1"/>
    <property type="molecule type" value="Genomic_DNA"/>
</dbReference>
<keyword evidence="1" id="KW-0677">Repeat</keyword>
<keyword evidence="5" id="KW-0812">Transmembrane</keyword>
<feature type="transmembrane region" description="Helical" evidence="5">
    <location>
        <begin position="912"/>
        <end position="932"/>
    </location>
</feature>
<proteinExistence type="predicted"/>
<feature type="repeat" description="ANK" evidence="3">
    <location>
        <begin position="411"/>
        <end position="444"/>
    </location>
</feature>
<feature type="transmembrane region" description="Helical" evidence="5">
    <location>
        <begin position="876"/>
        <end position="900"/>
    </location>
</feature>
<dbReference type="SUPFAM" id="SSF48403">
    <property type="entry name" value="Ankyrin repeat"/>
    <property type="match status" value="2"/>
</dbReference>
<keyword evidence="5" id="KW-0472">Membrane</keyword>
<protein>
    <recommendedName>
        <fullName evidence="6">HMA domain-containing protein</fullName>
    </recommendedName>
</protein>
<evidence type="ECO:0000256" key="3">
    <source>
        <dbReference type="PROSITE-ProRule" id="PRU00023"/>
    </source>
</evidence>
<evidence type="ECO:0000259" key="6">
    <source>
        <dbReference type="PROSITE" id="PS50846"/>
    </source>
</evidence>
<evidence type="ECO:0000313" key="7">
    <source>
        <dbReference type="EMBL" id="CAK9269515.1"/>
    </source>
</evidence>
<evidence type="ECO:0000256" key="2">
    <source>
        <dbReference type="ARBA" id="ARBA00023043"/>
    </source>
</evidence>
<dbReference type="Pfam" id="PF13962">
    <property type="entry name" value="PGG"/>
    <property type="match status" value="1"/>
</dbReference>